<dbReference type="InterPro" id="IPR004516">
    <property type="entry name" value="HisRS/HisZ"/>
</dbReference>
<dbReference type="InterPro" id="IPR045864">
    <property type="entry name" value="aa-tRNA-synth_II/BPL/LPL"/>
</dbReference>
<organism evidence="2 3">
    <name type="scientific">Sulfurospirillum tamanense</name>
    <dbReference type="NCBI Taxonomy" id="2813362"/>
    <lineage>
        <taxon>Bacteria</taxon>
        <taxon>Pseudomonadati</taxon>
        <taxon>Campylobacterota</taxon>
        <taxon>Epsilonproteobacteria</taxon>
        <taxon>Campylobacterales</taxon>
        <taxon>Sulfurospirillaceae</taxon>
        <taxon>Sulfurospirillum</taxon>
    </lineage>
</organism>
<dbReference type="Pfam" id="PF13393">
    <property type="entry name" value="tRNA-synt_His"/>
    <property type="match status" value="1"/>
</dbReference>
<keyword evidence="2" id="KW-0328">Glycosyltransferase</keyword>
<dbReference type="NCBIfam" id="NF008946">
    <property type="entry name" value="PRK12293.1"/>
    <property type="match status" value="1"/>
</dbReference>
<accession>A0ABS2WNH7</accession>
<keyword evidence="3" id="KW-1185">Reference proteome</keyword>
<dbReference type="PANTHER" id="PTHR43707:SF1">
    <property type="entry name" value="HISTIDINE--TRNA LIGASE, MITOCHONDRIAL-RELATED"/>
    <property type="match status" value="1"/>
</dbReference>
<evidence type="ECO:0000313" key="3">
    <source>
        <dbReference type="Proteomes" id="UP000703590"/>
    </source>
</evidence>
<reference evidence="2 3" key="3">
    <citation type="submission" date="2021-02" db="EMBL/GenBank/DDBJ databases">
        <authorList>
            <person name="Merkel A.Y."/>
        </authorList>
    </citation>
    <scope>NUCLEOTIDE SEQUENCE [LARGE SCALE GENOMIC DNA]</scope>
    <source>
        <strain evidence="2 3">T05b</strain>
    </source>
</reference>
<dbReference type="Proteomes" id="UP000703590">
    <property type="component" value="Unassembled WGS sequence"/>
</dbReference>
<dbReference type="PANTHER" id="PTHR43707">
    <property type="entry name" value="HISTIDYL-TRNA SYNTHETASE"/>
    <property type="match status" value="1"/>
</dbReference>
<dbReference type="GO" id="GO:0016757">
    <property type="term" value="F:glycosyltransferase activity"/>
    <property type="evidence" value="ECO:0007669"/>
    <property type="project" value="UniProtKB-KW"/>
</dbReference>
<keyword evidence="2" id="KW-0808">Transferase</keyword>
<dbReference type="Gene3D" id="3.30.930.10">
    <property type="entry name" value="Bira Bifunctional Protein, Domain 2"/>
    <property type="match status" value="1"/>
</dbReference>
<feature type="domain" description="Class II Histidinyl-tRNA synthetase (HisRS)-like catalytic core" evidence="1">
    <location>
        <begin position="19"/>
        <end position="270"/>
    </location>
</feature>
<reference evidence="2 3" key="2">
    <citation type="submission" date="2021-02" db="EMBL/GenBank/DDBJ databases">
        <title>Sulfurospirillum tamanensis sp. nov.</title>
        <authorList>
            <person name="Frolova A."/>
            <person name="Merkel A."/>
            <person name="Slobodkin A."/>
        </authorList>
    </citation>
    <scope>NUCLEOTIDE SEQUENCE [LARGE SCALE GENOMIC DNA]</scope>
    <source>
        <strain evidence="2 3">T05b</strain>
    </source>
</reference>
<proteinExistence type="predicted"/>
<comment type="caution">
    <text evidence="2">The sequence shown here is derived from an EMBL/GenBank/DDBJ whole genome shotgun (WGS) entry which is preliminary data.</text>
</comment>
<sequence length="280" mass="31736">MIYEHEIPEGSRLYFGKSAALKRKIETLASDQLVGAGFEEIITPFFSYHQHHQISEKELLRFSNHENHLVSLRADSTLDVVRIVTRRLGRSTSQKRWFYVQPVFAYPSFEFYQIGGELIGEDDLSTSVALLGGLLDKLSCGPYLQISNIAIPRAISTMFDIPLDVLKSGHLEALLQHEEPWLSALATLQDPKDIDAVIALVPSVLREPLEQMKQLVHVCGRHPVVLAPLYYAKMQYYDQLFFRFVHHNKTLGSGGCYQFESQISSGFGVHTDAIIETLMR</sequence>
<dbReference type="EMBL" id="JAFHKK010000001">
    <property type="protein sequence ID" value="MBN2963237.1"/>
    <property type="molecule type" value="Genomic_DNA"/>
</dbReference>
<gene>
    <name evidence="2" type="ORF">JWV37_00450</name>
</gene>
<protein>
    <submittedName>
        <fullName evidence="2">ATP phosphoribosyltransferase regulatory subunit</fullName>
    </submittedName>
</protein>
<evidence type="ECO:0000259" key="1">
    <source>
        <dbReference type="Pfam" id="PF13393"/>
    </source>
</evidence>
<dbReference type="RefSeq" id="WP_205457674.1">
    <property type="nucleotide sequence ID" value="NZ_JAFHKK010000001.1"/>
</dbReference>
<name>A0ABS2WNH7_9BACT</name>
<dbReference type="SUPFAM" id="SSF55681">
    <property type="entry name" value="Class II aaRS and biotin synthetases"/>
    <property type="match status" value="1"/>
</dbReference>
<evidence type="ECO:0000313" key="2">
    <source>
        <dbReference type="EMBL" id="MBN2963237.1"/>
    </source>
</evidence>
<reference evidence="3" key="1">
    <citation type="submission" date="2021-02" db="EMBL/GenBank/DDBJ databases">
        <title>Sulfurospirillum tamanensis sp. nov.</title>
        <authorList>
            <person name="Merkel A.Y."/>
        </authorList>
    </citation>
    <scope>NUCLEOTIDE SEQUENCE [LARGE SCALE GENOMIC DNA]</scope>
    <source>
        <strain evidence="3">T05b</strain>
    </source>
</reference>
<dbReference type="InterPro" id="IPR041715">
    <property type="entry name" value="HisRS-like_core"/>
</dbReference>